<organism evidence="2">
    <name type="scientific">marine metagenome</name>
    <dbReference type="NCBI Taxonomy" id="408172"/>
    <lineage>
        <taxon>unclassified sequences</taxon>
        <taxon>metagenomes</taxon>
        <taxon>ecological metagenomes</taxon>
    </lineage>
</organism>
<dbReference type="InterPro" id="IPR009061">
    <property type="entry name" value="DNA-bd_dom_put_sf"/>
</dbReference>
<evidence type="ECO:0000259" key="1">
    <source>
        <dbReference type="Pfam" id="PF12728"/>
    </source>
</evidence>
<dbReference type="InterPro" id="IPR041657">
    <property type="entry name" value="HTH_17"/>
</dbReference>
<evidence type="ECO:0000313" key="2">
    <source>
        <dbReference type="EMBL" id="SVD04004.1"/>
    </source>
</evidence>
<gene>
    <name evidence="2" type="ORF">METZ01_LOCUS356858</name>
</gene>
<reference evidence="2" key="1">
    <citation type="submission" date="2018-05" db="EMBL/GenBank/DDBJ databases">
        <authorList>
            <person name="Lanie J.A."/>
            <person name="Ng W.-L."/>
            <person name="Kazmierczak K.M."/>
            <person name="Andrzejewski T.M."/>
            <person name="Davidsen T.M."/>
            <person name="Wayne K.J."/>
            <person name="Tettelin H."/>
            <person name="Glass J.I."/>
            <person name="Rusch D."/>
            <person name="Podicherti R."/>
            <person name="Tsui H.-C.T."/>
            <person name="Winkler M.E."/>
        </authorList>
    </citation>
    <scope>NUCLEOTIDE SEQUENCE</scope>
</reference>
<proteinExistence type="predicted"/>
<dbReference type="SUPFAM" id="SSF46955">
    <property type="entry name" value="Putative DNA-binding domain"/>
    <property type="match status" value="1"/>
</dbReference>
<feature type="domain" description="Helix-turn-helix" evidence="1">
    <location>
        <begin position="20"/>
        <end position="67"/>
    </location>
</feature>
<dbReference type="EMBL" id="UINC01125872">
    <property type="protein sequence ID" value="SVD04004.1"/>
    <property type="molecule type" value="Genomic_DNA"/>
</dbReference>
<accession>A0A382S235</accession>
<dbReference type="AlphaFoldDB" id="A0A382S235"/>
<name>A0A382S235_9ZZZZ</name>
<dbReference type="Pfam" id="PF12728">
    <property type="entry name" value="HTH_17"/>
    <property type="match status" value="1"/>
</dbReference>
<sequence>MNANRSGKTHEDASAHKLAYTRTEAAKLLGINPITLDRLAKRGLIRPSRAIRRPLYPHTELIRFLEDTKPLEL</sequence>
<protein>
    <recommendedName>
        <fullName evidence="1">Helix-turn-helix domain-containing protein</fullName>
    </recommendedName>
</protein>